<feature type="transmembrane region" description="Helical" evidence="4">
    <location>
        <begin position="332"/>
        <end position="353"/>
    </location>
</feature>
<comment type="similarity">
    <text evidence="1">Belongs to the glycosyltransferase 32 family.</text>
</comment>
<dbReference type="EMBL" id="KB932800">
    <property type="protein sequence ID" value="EOO04112.1"/>
    <property type="molecule type" value="Genomic_DNA"/>
</dbReference>
<proteinExistence type="inferred from homology"/>
<dbReference type="InterPro" id="IPR029044">
    <property type="entry name" value="Nucleotide-diphossugar_trans"/>
</dbReference>
<dbReference type="GO" id="GO:0000030">
    <property type="term" value="F:mannosyltransferase activity"/>
    <property type="evidence" value="ECO:0007669"/>
    <property type="project" value="TreeGrafter"/>
</dbReference>
<dbReference type="PANTHER" id="PTHR32385:SF15">
    <property type="entry name" value="INOSITOL PHOSPHOCERAMIDE MANNOSYLTRANSFERASE 1"/>
    <property type="match status" value="1"/>
</dbReference>
<name>R8BXP5_PHAM7</name>
<sequence>MNTTASPTRRRSATGSSTAGYKPLYDEERLQWEASSGLSTWPKKLRLPRPRLRKGTVILLLIDAIIIGLVVCAFEPLITLLRRNEELFSPRLALPHNATVNTDPHGDRPHTIPRILHQTSATATIPDRWIPAWQSCREVYAEFEYKHWTDELARNFIQAEYPWFLDTWDNYPFPIQRADAIRYFVLHHYGGIYLDMDTICNETIPLHLIEADGTPHHAVFKSTTPTGVSNDLLITSSHHPLFAAAIAKLLYFNDITHFWARIQPHVAVMMSAGPLFLTLTIKNYLLEQPSLPSSTVSVVNATELAPYITDLEDCSWHKGDTKTLMWIGDRPWVWYLLGAIGLVIGVYILNHLLMKAFKGMSKLLSITDFKVAKLI</sequence>
<keyword evidence="4" id="KW-0812">Transmembrane</keyword>
<evidence type="ECO:0000313" key="6">
    <source>
        <dbReference type="Proteomes" id="UP000014074"/>
    </source>
</evidence>
<dbReference type="eggNOG" id="ENOG502QS3D">
    <property type="taxonomic scope" value="Eukaryota"/>
</dbReference>
<evidence type="ECO:0000256" key="3">
    <source>
        <dbReference type="SAM" id="MobiDB-lite"/>
    </source>
</evidence>
<evidence type="ECO:0000256" key="1">
    <source>
        <dbReference type="ARBA" id="ARBA00009003"/>
    </source>
</evidence>
<reference evidence="6" key="1">
    <citation type="journal article" date="2013" name="Genome Announc.">
        <title>Draft genome sequence of the ascomycete Phaeoacremonium aleophilum strain UCR-PA7, a causal agent of the esca disease complex in grapevines.</title>
        <authorList>
            <person name="Blanco-Ulate B."/>
            <person name="Rolshausen P."/>
            <person name="Cantu D."/>
        </authorList>
    </citation>
    <scope>NUCLEOTIDE SEQUENCE [LARGE SCALE GENOMIC DNA]</scope>
    <source>
        <strain evidence="6">UCR-PA7</strain>
    </source>
</reference>
<accession>R8BXP5</accession>
<dbReference type="HOGENOM" id="CLU_036369_3_1_1"/>
<dbReference type="RefSeq" id="XP_007911187.1">
    <property type="nucleotide sequence ID" value="XM_007912996.1"/>
</dbReference>
<dbReference type="InterPro" id="IPR007577">
    <property type="entry name" value="GlycoTrfase_DXD_sugar-bd_CS"/>
</dbReference>
<evidence type="ECO:0000256" key="4">
    <source>
        <dbReference type="SAM" id="Phobius"/>
    </source>
</evidence>
<dbReference type="InterPro" id="IPR051706">
    <property type="entry name" value="Glycosyltransferase_domain"/>
</dbReference>
<gene>
    <name evidence="5" type="ORF">UCRPA7_400</name>
</gene>
<dbReference type="GO" id="GO:0051999">
    <property type="term" value="P:mannosyl-inositol phosphorylceramide biosynthetic process"/>
    <property type="evidence" value="ECO:0007669"/>
    <property type="project" value="TreeGrafter"/>
</dbReference>
<keyword evidence="4" id="KW-0472">Membrane</keyword>
<dbReference type="Gene3D" id="3.90.550.20">
    <property type="match status" value="1"/>
</dbReference>
<dbReference type="OrthoDB" id="3647at2759"/>
<evidence type="ECO:0000313" key="5">
    <source>
        <dbReference type="EMBL" id="EOO04112.1"/>
    </source>
</evidence>
<dbReference type="SUPFAM" id="SSF53448">
    <property type="entry name" value="Nucleotide-diphospho-sugar transferases"/>
    <property type="match status" value="1"/>
</dbReference>
<dbReference type="GeneID" id="19324406"/>
<feature type="region of interest" description="Disordered" evidence="3">
    <location>
        <begin position="1"/>
        <end position="20"/>
    </location>
</feature>
<dbReference type="AlphaFoldDB" id="R8BXP5"/>
<dbReference type="GO" id="GO:0016020">
    <property type="term" value="C:membrane"/>
    <property type="evidence" value="ECO:0007669"/>
    <property type="project" value="GOC"/>
</dbReference>
<dbReference type="Pfam" id="PF04488">
    <property type="entry name" value="Gly_transf_sug"/>
    <property type="match status" value="1"/>
</dbReference>
<dbReference type="PANTHER" id="PTHR32385">
    <property type="entry name" value="MANNOSYL PHOSPHORYLINOSITOL CERAMIDE SYNTHASE"/>
    <property type="match status" value="1"/>
</dbReference>
<protein>
    <submittedName>
        <fullName evidence="5">Putative mannosyl phosphorylinositol ceramide synthase sur1 protein</fullName>
    </submittedName>
</protein>
<keyword evidence="6" id="KW-1185">Reference proteome</keyword>
<dbReference type="Proteomes" id="UP000014074">
    <property type="component" value="Unassembled WGS sequence"/>
</dbReference>
<dbReference type="KEGG" id="tmn:UCRPA7_400"/>
<keyword evidence="4" id="KW-1133">Transmembrane helix</keyword>
<organism evidence="5 6">
    <name type="scientific">Phaeoacremonium minimum (strain UCR-PA7)</name>
    <name type="common">Esca disease fungus</name>
    <name type="synonym">Togninia minima</name>
    <dbReference type="NCBI Taxonomy" id="1286976"/>
    <lineage>
        <taxon>Eukaryota</taxon>
        <taxon>Fungi</taxon>
        <taxon>Dikarya</taxon>
        <taxon>Ascomycota</taxon>
        <taxon>Pezizomycotina</taxon>
        <taxon>Sordariomycetes</taxon>
        <taxon>Sordariomycetidae</taxon>
        <taxon>Togniniales</taxon>
        <taxon>Togniniaceae</taxon>
        <taxon>Phaeoacremonium</taxon>
    </lineage>
</organism>
<keyword evidence="2" id="KW-0808">Transferase</keyword>
<feature type="transmembrane region" description="Helical" evidence="4">
    <location>
        <begin position="57"/>
        <end position="81"/>
    </location>
</feature>
<evidence type="ECO:0000256" key="2">
    <source>
        <dbReference type="ARBA" id="ARBA00022679"/>
    </source>
</evidence>